<dbReference type="EC" id="2.4.1.250" evidence="3"/>
<proteinExistence type="predicted"/>
<gene>
    <name evidence="3" type="primary">mshA_4</name>
    <name evidence="3" type="ORF">PAECIP111802_01844</name>
</gene>
<dbReference type="PANTHER" id="PTHR45947:SF3">
    <property type="entry name" value="SULFOQUINOVOSYL TRANSFERASE SQD2"/>
    <property type="match status" value="1"/>
</dbReference>
<dbReference type="PANTHER" id="PTHR45947">
    <property type="entry name" value="SULFOQUINOVOSYL TRANSFERASE SQD2"/>
    <property type="match status" value="1"/>
</dbReference>
<sequence>MRILQIADEFNSAGGLERFIYDFSVQLAKKGHVTTLAALKVNYNDSWGEEPFHAVSIPDDVNQWMTYAEDFKPDLIVWHTIPHTAKIVERLARKYTTIATVHGVMCPSGLRMYRDNEALCMKRGSVSCLVNWYARKCGTNISPVKAIQSLTLHQAMVAALQRCTEVFAVSKAIRQFLVIEGIAASKIRIFDNTLAKFGEWSPLLLPKPRNEIKLLYAGRLVYSKGVQYLIQAVRLLLQKGIQVECSIIGEGWYKPELEQLSAQLELSEHVNFAGWIPGKDIHAWYVNADVLVVPSIYPEPAGLVVPEARTMGKPVVVFDSGGLPEWADFMDGVYVARRADAEHLADTIKSIITEPRHPSANDRRPGITRINLVEAIEEGVRTGA</sequence>
<dbReference type="Pfam" id="PF13439">
    <property type="entry name" value="Glyco_transf_4"/>
    <property type="match status" value="1"/>
</dbReference>
<keyword evidence="3" id="KW-0808">Transferase</keyword>
<evidence type="ECO:0000259" key="2">
    <source>
        <dbReference type="Pfam" id="PF13439"/>
    </source>
</evidence>
<evidence type="ECO:0000313" key="4">
    <source>
        <dbReference type="Proteomes" id="UP000730618"/>
    </source>
</evidence>
<keyword evidence="4" id="KW-1185">Reference proteome</keyword>
<comment type="caution">
    <text evidence="3">The sequence shown here is derived from an EMBL/GenBank/DDBJ whole genome shotgun (WGS) entry which is preliminary data.</text>
</comment>
<accession>A0ABM8VER5</accession>
<dbReference type="GO" id="GO:0102710">
    <property type="term" value="F:D-inositol-3-phosphate glycosyltransferase activity"/>
    <property type="evidence" value="ECO:0007669"/>
    <property type="project" value="UniProtKB-EC"/>
</dbReference>
<dbReference type="InterPro" id="IPR028098">
    <property type="entry name" value="Glyco_trans_4-like_N"/>
</dbReference>
<feature type="domain" description="Glycosyltransferase subfamily 4-like N-terminal" evidence="2">
    <location>
        <begin position="14"/>
        <end position="192"/>
    </location>
</feature>
<evidence type="ECO:0000313" key="3">
    <source>
        <dbReference type="EMBL" id="CAG7632426.1"/>
    </source>
</evidence>
<dbReference type="Pfam" id="PF00534">
    <property type="entry name" value="Glycos_transf_1"/>
    <property type="match status" value="1"/>
</dbReference>
<dbReference type="RefSeq" id="WP_218098178.1">
    <property type="nucleotide sequence ID" value="NZ_CAJVCE010000004.1"/>
</dbReference>
<dbReference type="InterPro" id="IPR001296">
    <property type="entry name" value="Glyco_trans_1"/>
</dbReference>
<reference evidence="3 4" key="1">
    <citation type="submission" date="2021-06" db="EMBL/GenBank/DDBJ databases">
        <authorList>
            <person name="Criscuolo A."/>
        </authorList>
    </citation>
    <scope>NUCLEOTIDE SEQUENCE [LARGE SCALE GENOMIC DNA]</scope>
    <source>
        <strain evidence="4">CIP 111802</strain>
    </source>
</reference>
<protein>
    <submittedName>
        <fullName evidence="3">D-inositol-3-phosphate glycosyltransferase</fullName>
        <ecNumber evidence="3">2.4.1.250</ecNumber>
    </submittedName>
</protein>
<evidence type="ECO:0000259" key="1">
    <source>
        <dbReference type="Pfam" id="PF00534"/>
    </source>
</evidence>
<organism evidence="3 4">
    <name type="scientific">Paenibacillus allorhizosphaerae</name>
    <dbReference type="NCBI Taxonomy" id="2849866"/>
    <lineage>
        <taxon>Bacteria</taxon>
        <taxon>Bacillati</taxon>
        <taxon>Bacillota</taxon>
        <taxon>Bacilli</taxon>
        <taxon>Bacillales</taxon>
        <taxon>Paenibacillaceae</taxon>
        <taxon>Paenibacillus</taxon>
    </lineage>
</organism>
<dbReference type="Proteomes" id="UP000730618">
    <property type="component" value="Unassembled WGS sequence"/>
</dbReference>
<name>A0ABM8VER5_9BACL</name>
<keyword evidence="3" id="KW-0328">Glycosyltransferase</keyword>
<dbReference type="InterPro" id="IPR050194">
    <property type="entry name" value="Glycosyltransferase_grp1"/>
</dbReference>
<feature type="domain" description="Glycosyl transferase family 1" evidence="1">
    <location>
        <begin position="207"/>
        <end position="357"/>
    </location>
</feature>
<dbReference type="EMBL" id="CAJVCE010000004">
    <property type="protein sequence ID" value="CAG7632426.1"/>
    <property type="molecule type" value="Genomic_DNA"/>
</dbReference>
<dbReference type="CDD" id="cd03801">
    <property type="entry name" value="GT4_PimA-like"/>
    <property type="match status" value="1"/>
</dbReference>